<dbReference type="RefSeq" id="WP_088752016.1">
    <property type="nucleotide sequence ID" value="NZ_NJGU01000009.1"/>
</dbReference>
<comment type="caution">
    <text evidence="2">The sequence shown here is derived from an EMBL/GenBank/DDBJ whole genome shotgun (WGS) entry which is preliminary data.</text>
</comment>
<dbReference type="InterPro" id="IPR051207">
    <property type="entry name" value="ComplexI_NDUFA9_subunit"/>
</dbReference>
<dbReference type="InterPro" id="IPR001509">
    <property type="entry name" value="Epimerase_deHydtase"/>
</dbReference>
<sequence>MAVRKILVIGGSGFIGTRLVRLLGAGTENRIMVPTRRYERAKHLLVSPVVSVVQADVHDDAVLSQLVAEADVVINLVGILHSRPARGGEPYGADFDRQHVQLPRRIVAACLRHGVPRYLHMSALGADERGPSMYQRSKAAGERAALASGELEVAVFRPSVVFGEGDRFLNLFAALQRSFPVILLGSAGARFQPVYVGDVAQAFARAISLPHIGGNAYELAGPKQYTLRELVRLAGWYAGHDRPIVALPAPLGMLQAWALEHLPGRLMSRDNVASMQVDNVMSGPLAAELELTPAALEEVAPAYLSPYNPQRKFDLFRSNARR</sequence>
<dbReference type="CDD" id="cd05271">
    <property type="entry name" value="NDUFA9_like_SDR_a"/>
    <property type="match status" value="1"/>
</dbReference>
<reference evidence="2 3" key="1">
    <citation type="submission" date="2017-06" db="EMBL/GenBank/DDBJ databases">
        <title>Herbaspirillum phytohormonus sp. nov., isolated from the root nodule of Robinia pseudoacacia in lead-zinc mine.</title>
        <authorList>
            <person name="Fan M."/>
            <person name="Lin Y."/>
        </authorList>
    </citation>
    <scope>NUCLEOTIDE SEQUENCE [LARGE SCALE GENOMIC DNA]</scope>
    <source>
        <strain evidence="2 3">HZ10</strain>
    </source>
</reference>
<evidence type="ECO:0000259" key="1">
    <source>
        <dbReference type="Pfam" id="PF01370"/>
    </source>
</evidence>
<dbReference type="AlphaFoldDB" id="A0A246WNM5"/>
<organism evidence="2 3">
    <name type="scientific">Herbaspirillum robiniae</name>
    <dbReference type="NCBI Taxonomy" id="2014887"/>
    <lineage>
        <taxon>Bacteria</taxon>
        <taxon>Pseudomonadati</taxon>
        <taxon>Pseudomonadota</taxon>
        <taxon>Betaproteobacteria</taxon>
        <taxon>Burkholderiales</taxon>
        <taxon>Oxalobacteraceae</taxon>
        <taxon>Herbaspirillum</taxon>
    </lineage>
</organism>
<dbReference type="Gene3D" id="3.40.50.720">
    <property type="entry name" value="NAD(P)-binding Rossmann-like Domain"/>
    <property type="match status" value="1"/>
</dbReference>
<dbReference type="PANTHER" id="PTHR12126:SF11">
    <property type="entry name" value="NADH DEHYDROGENASE [UBIQUINONE] 1 ALPHA SUBCOMPLEX SUBUNIT 9, MITOCHONDRIAL"/>
    <property type="match status" value="1"/>
</dbReference>
<dbReference type="EMBL" id="NJGU01000009">
    <property type="protein sequence ID" value="OWY27960.1"/>
    <property type="molecule type" value="Genomic_DNA"/>
</dbReference>
<dbReference type="PANTHER" id="PTHR12126">
    <property type="entry name" value="NADH-UBIQUINONE OXIDOREDUCTASE 39 KDA SUBUNIT-RELATED"/>
    <property type="match status" value="1"/>
</dbReference>
<dbReference type="InterPro" id="IPR036291">
    <property type="entry name" value="NAD(P)-bd_dom_sf"/>
</dbReference>
<accession>A0A246WNM5</accession>
<gene>
    <name evidence="2" type="ORF">CEJ42_17965</name>
</gene>
<dbReference type="GO" id="GO:0044877">
    <property type="term" value="F:protein-containing complex binding"/>
    <property type="evidence" value="ECO:0007669"/>
    <property type="project" value="TreeGrafter"/>
</dbReference>
<protein>
    <submittedName>
        <fullName evidence="2">NAD-dependent dehydratase</fullName>
    </submittedName>
</protein>
<dbReference type="SUPFAM" id="SSF51735">
    <property type="entry name" value="NAD(P)-binding Rossmann-fold domains"/>
    <property type="match status" value="1"/>
</dbReference>
<name>A0A246WNM5_9BURK</name>
<evidence type="ECO:0000313" key="2">
    <source>
        <dbReference type="EMBL" id="OWY27960.1"/>
    </source>
</evidence>
<proteinExistence type="predicted"/>
<feature type="domain" description="NAD-dependent epimerase/dehydratase" evidence="1">
    <location>
        <begin position="6"/>
        <end position="211"/>
    </location>
</feature>
<dbReference type="Proteomes" id="UP000197596">
    <property type="component" value="Unassembled WGS sequence"/>
</dbReference>
<dbReference type="Pfam" id="PF01370">
    <property type="entry name" value="Epimerase"/>
    <property type="match status" value="1"/>
</dbReference>
<evidence type="ECO:0000313" key="3">
    <source>
        <dbReference type="Proteomes" id="UP000197596"/>
    </source>
</evidence>